<name>U2QNT2_9ACTN</name>
<feature type="binding site" evidence="16">
    <location>
        <begin position="284"/>
        <end position="290"/>
    </location>
    <ligand>
        <name>NADP(+)</name>
        <dbReference type="ChEBI" id="CHEBI:58349"/>
    </ligand>
</feature>
<evidence type="ECO:0000256" key="13">
    <source>
        <dbReference type="ARBA" id="ARBA00049886"/>
    </source>
</evidence>
<evidence type="ECO:0000256" key="4">
    <source>
        <dbReference type="ARBA" id="ARBA00005259"/>
    </source>
</evidence>
<dbReference type="EMBL" id="ACVN02000141">
    <property type="protein sequence ID" value="ERK58171.1"/>
    <property type="molecule type" value="Genomic_DNA"/>
</dbReference>
<dbReference type="Pfam" id="PF01872">
    <property type="entry name" value="RibD_C"/>
    <property type="match status" value="1"/>
</dbReference>
<dbReference type="SUPFAM" id="SSF53927">
    <property type="entry name" value="Cytidine deaminase-like"/>
    <property type="match status" value="1"/>
</dbReference>
<dbReference type="InterPro" id="IPR024072">
    <property type="entry name" value="DHFR-like_dom_sf"/>
</dbReference>
<feature type="binding site" evidence="16">
    <location>
        <position position="185"/>
    </location>
    <ligand>
        <name>substrate</name>
    </ligand>
</feature>
<feature type="binding site" evidence="17">
    <location>
        <position position="93"/>
    </location>
    <ligand>
        <name>Zn(2+)</name>
        <dbReference type="ChEBI" id="CHEBI:29105"/>
        <note>catalytic</note>
    </ligand>
</feature>
<comment type="pathway">
    <text evidence="3 14">Cofactor biosynthesis; riboflavin biosynthesis; 5-amino-6-(D-ribitylamino)uracil from GTP: step 3/4.</text>
</comment>
<feature type="binding site" evidence="16">
    <location>
        <position position="171"/>
    </location>
    <ligand>
        <name>NADP(+)</name>
        <dbReference type="ChEBI" id="CHEBI:58349"/>
    </ligand>
</feature>
<dbReference type="InterPro" id="IPR050765">
    <property type="entry name" value="Riboflavin_Biosynth_HTPR"/>
</dbReference>
<dbReference type="SUPFAM" id="SSF53597">
    <property type="entry name" value="Dihydrofolate reductase-like"/>
    <property type="match status" value="1"/>
</dbReference>
<evidence type="ECO:0000256" key="6">
    <source>
        <dbReference type="ARBA" id="ARBA00022619"/>
    </source>
</evidence>
<dbReference type="GO" id="GO:0008703">
    <property type="term" value="F:5-amino-6-(5-phosphoribosylamino)uracil reductase activity"/>
    <property type="evidence" value="ECO:0007669"/>
    <property type="project" value="UniProtKB-EC"/>
</dbReference>
<feature type="binding site" evidence="16">
    <location>
        <position position="201"/>
    </location>
    <ligand>
        <name>substrate</name>
    </ligand>
</feature>
<dbReference type="InterPro" id="IPR004794">
    <property type="entry name" value="Eubact_RibD"/>
</dbReference>
<dbReference type="EC" id="3.5.4.26" evidence="14"/>
<proteinExistence type="inferred from homology"/>
<keyword evidence="7 14" id="KW-0479">Metal-binding</keyword>
<feature type="region of interest" description="Disordered" evidence="18">
    <location>
        <begin position="351"/>
        <end position="371"/>
    </location>
</feature>
<dbReference type="InterPro" id="IPR002125">
    <property type="entry name" value="CMP_dCMP_dom"/>
</dbReference>
<dbReference type="Gene3D" id="3.40.140.10">
    <property type="entry name" value="Cytidine Deaminase, domain 2"/>
    <property type="match status" value="1"/>
</dbReference>
<dbReference type="NCBIfam" id="TIGR00326">
    <property type="entry name" value="eubact_ribD"/>
    <property type="match status" value="1"/>
</dbReference>
<dbReference type="InterPro" id="IPR016192">
    <property type="entry name" value="APOBEC/CMP_deaminase_Zn-bd"/>
</dbReference>
<keyword evidence="14 20" id="KW-0378">Hydrolase</keyword>
<sequence length="371" mass="38267">MSPQTDRGAGQARPAVTRLEARAMDLALRAAAEGVRGANPLVGAAIIHDGRILAVGRHRGAGTPHAEIDALRAVRERGEDPRGATAVVTLEPCNHTGRTGPCARALVDAGIARVVYAMADPHAVASGGAVRLRAAGVETVEGPGAGRARELNERWLLATAQGRPYVTAKIAQSLDGRVAAADGTSQWITGPEARRSGHALRARADAVLVGTGTVLADDPRLTARDEHDAPLEHQPLHVVMGARPVPAGAALRDGPWVRIADHDPARVLAELADRGVGHVLVEGGPSVTSAFIGADLVDTLVVHEAPLMLGPGAGATDSLTVGTLGEAVHWRLDGPVRVLGGDLEITLRPAPRRPLAAEPSTPLGEACSPES</sequence>
<evidence type="ECO:0000256" key="2">
    <source>
        <dbReference type="ARBA" id="ARBA00004882"/>
    </source>
</evidence>
<dbReference type="AlphaFoldDB" id="U2QNT2"/>
<evidence type="ECO:0000256" key="8">
    <source>
        <dbReference type="ARBA" id="ARBA00022833"/>
    </source>
</evidence>
<dbReference type="EC" id="1.1.1.193" evidence="14"/>
<dbReference type="Gene3D" id="3.40.430.10">
    <property type="entry name" value="Dihydrofolate Reductase, subunit A"/>
    <property type="match status" value="2"/>
</dbReference>
<evidence type="ECO:0000256" key="7">
    <source>
        <dbReference type="ARBA" id="ARBA00022723"/>
    </source>
</evidence>
<comment type="similarity">
    <text evidence="5 14">In the C-terminal section; belongs to the HTP reductase family.</text>
</comment>
<evidence type="ECO:0000256" key="16">
    <source>
        <dbReference type="PIRSR" id="PIRSR006769-2"/>
    </source>
</evidence>
<dbReference type="Proteomes" id="UP000017052">
    <property type="component" value="Unassembled WGS sequence"/>
</dbReference>
<evidence type="ECO:0000256" key="1">
    <source>
        <dbReference type="ARBA" id="ARBA00002151"/>
    </source>
</evidence>
<comment type="cofactor">
    <cofactor evidence="14 17">
        <name>Zn(2+)</name>
        <dbReference type="ChEBI" id="CHEBI:29105"/>
    </cofactor>
    <text evidence="14 17">Binds 1 zinc ion.</text>
</comment>
<keyword evidence="6 14" id="KW-0686">Riboflavin biosynthesis</keyword>
<evidence type="ECO:0000256" key="18">
    <source>
        <dbReference type="SAM" id="MobiDB-lite"/>
    </source>
</evidence>
<keyword evidence="11" id="KW-0511">Multifunctional enzyme</keyword>
<keyword evidence="8 14" id="KW-0862">Zinc</keyword>
<feature type="active site" description="Proton donor" evidence="15">
    <location>
        <position position="67"/>
    </location>
</feature>
<evidence type="ECO:0000256" key="11">
    <source>
        <dbReference type="ARBA" id="ARBA00023268"/>
    </source>
</evidence>
<evidence type="ECO:0000313" key="20">
    <source>
        <dbReference type="EMBL" id="ERK58171.1"/>
    </source>
</evidence>
<evidence type="ECO:0000256" key="9">
    <source>
        <dbReference type="ARBA" id="ARBA00022857"/>
    </source>
</evidence>
<dbReference type="GO" id="GO:0008835">
    <property type="term" value="F:diaminohydroxyphosphoribosylaminopyrimidine deaminase activity"/>
    <property type="evidence" value="ECO:0007669"/>
    <property type="project" value="UniProtKB-EC"/>
</dbReference>
<dbReference type="UniPathway" id="UPA00275">
    <property type="reaction ID" value="UER00401"/>
</dbReference>
<evidence type="ECO:0000256" key="5">
    <source>
        <dbReference type="ARBA" id="ARBA00007417"/>
    </source>
</evidence>
<evidence type="ECO:0000256" key="10">
    <source>
        <dbReference type="ARBA" id="ARBA00023002"/>
    </source>
</evidence>
<dbReference type="InterPro" id="IPR002734">
    <property type="entry name" value="RibDG_C"/>
</dbReference>
<feature type="domain" description="CMP/dCMP-type deaminase" evidence="19">
    <location>
        <begin position="14"/>
        <end position="127"/>
    </location>
</feature>
<dbReference type="PROSITE" id="PS00903">
    <property type="entry name" value="CYT_DCMP_DEAMINASES_1"/>
    <property type="match status" value="1"/>
</dbReference>
<dbReference type="InterPro" id="IPR016193">
    <property type="entry name" value="Cytidine_deaminase-like"/>
</dbReference>
<keyword evidence="9 14" id="KW-0521">NADP</keyword>
<comment type="similarity">
    <text evidence="4 14">In the N-terminal section; belongs to the cytidine and deoxycytidylate deaminase family.</text>
</comment>
<reference evidence="20" key="1">
    <citation type="submission" date="2013-08" db="EMBL/GenBank/DDBJ databases">
        <authorList>
            <person name="Durkin A.S."/>
            <person name="Haft D.R."/>
            <person name="McCorrison J."/>
            <person name="Torralba M."/>
            <person name="Gillis M."/>
            <person name="Haft D.H."/>
            <person name="Methe B."/>
            <person name="Sutton G."/>
            <person name="Nelson K.E."/>
        </authorList>
    </citation>
    <scope>NUCLEOTIDE SEQUENCE [LARGE SCALE GENOMIC DNA]</scope>
    <source>
        <strain evidence="20">F0233</strain>
    </source>
</reference>
<evidence type="ECO:0000256" key="12">
    <source>
        <dbReference type="ARBA" id="ARBA00049861"/>
    </source>
</evidence>
<organism evidence="20 21">
    <name type="scientific">Propionibacterium acidifaciens F0233</name>
    <dbReference type="NCBI Taxonomy" id="553198"/>
    <lineage>
        <taxon>Bacteria</taxon>
        <taxon>Bacillati</taxon>
        <taxon>Actinomycetota</taxon>
        <taxon>Actinomycetes</taxon>
        <taxon>Propionibacteriales</taxon>
        <taxon>Propionibacteriaceae</taxon>
        <taxon>Propionibacterium</taxon>
    </lineage>
</organism>
<comment type="function">
    <text evidence="1 14">Converts 2,5-diamino-6-(ribosylamino)-4(3h)-pyrimidinone 5'-phosphate into 5-amino-6-(ribosylamino)-2,4(1h,3h)-pyrimidinedione 5'-phosphate.</text>
</comment>
<keyword evidence="21" id="KW-1185">Reference proteome</keyword>
<dbReference type="PIRSF" id="PIRSF006769">
    <property type="entry name" value="RibD"/>
    <property type="match status" value="1"/>
</dbReference>
<dbReference type="GO" id="GO:0008270">
    <property type="term" value="F:zinc ion binding"/>
    <property type="evidence" value="ECO:0007669"/>
    <property type="project" value="InterPro"/>
</dbReference>
<feature type="binding site" evidence="16">
    <location>
        <position position="187"/>
    </location>
    <ligand>
        <name>NADP(+)</name>
        <dbReference type="ChEBI" id="CHEBI:58349"/>
    </ligand>
</feature>
<feature type="binding site" evidence="16">
    <location>
        <position position="224"/>
    </location>
    <ligand>
        <name>substrate</name>
    </ligand>
</feature>
<comment type="pathway">
    <text evidence="2 14">Cofactor biosynthesis; riboflavin biosynthesis; 5-amino-6-(D-ribitylamino)uracil from GTP: step 2/4.</text>
</comment>
<keyword evidence="10 14" id="KW-0560">Oxidoreductase</keyword>
<accession>U2QNT2</accession>
<evidence type="ECO:0000256" key="14">
    <source>
        <dbReference type="PIRNR" id="PIRNR006769"/>
    </source>
</evidence>
<gene>
    <name evidence="20" type="primary">ribD</name>
    <name evidence="20" type="ORF">HMPREF0682_2591</name>
</gene>
<dbReference type="GO" id="GO:0009231">
    <property type="term" value="P:riboflavin biosynthetic process"/>
    <property type="evidence" value="ECO:0007669"/>
    <property type="project" value="UniProtKB-UniPathway"/>
</dbReference>
<dbReference type="PANTHER" id="PTHR38011:SF7">
    <property type="entry name" value="2,5-DIAMINO-6-RIBOSYLAMINO-4(3H)-PYRIMIDINONE 5'-PHOSPHATE REDUCTASE"/>
    <property type="match status" value="1"/>
</dbReference>
<feature type="binding site" evidence="16">
    <location>
        <position position="282"/>
    </location>
    <ligand>
        <name>substrate</name>
    </ligand>
</feature>
<comment type="caution">
    <text evidence="20">The sequence shown here is derived from an EMBL/GenBank/DDBJ whole genome shotgun (WGS) entry which is preliminary data.</text>
</comment>
<feature type="binding site" evidence="17">
    <location>
        <position position="65"/>
    </location>
    <ligand>
        <name>Zn(2+)</name>
        <dbReference type="ChEBI" id="CHEBI:29105"/>
        <note>catalytic</note>
    </ligand>
</feature>
<dbReference type="CDD" id="cd01284">
    <property type="entry name" value="Riboflavin_deaminase-reductase"/>
    <property type="match status" value="1"/>
</dbReference>
<dbReference type="PROSITE" id="PS51747">
    <property type="entry name" value="CYT_DCMP_DEAMINASES_2"/>
    <property type="match status" value="1"/>
</dbReference>
<evidence type="ECO:0000256" key="3">
    <source>
        <dbReference type="ARBA" id="ARBA00004910"/>
    </source>
</evidence>
<evidence type="ECO:0000259" key="19">
    <source>
        <dbReference type="PROSITE" id="PS51747"/>
    </source>
</evidence>
<evidence type="ECO:0000313" key="21">
    <source>
        <dbReference type="Proteomes" id="UP000017052"/>
    </source>
</evidence>
<comment type="catalytic activity">
    <reaction evidence="13 14">
        <text>2,5-diamino-6-hydroxy-4-(5-phosphoribosylamino)-pyrimidine + H2O + H(+) = 5-amino-6-(5-phospho-D-ribosylamino)uracil + NH4(+)</text>
        <dbReference type="Rhea" id="RHEA:21868"/>
        <dbReference type="ChEBI" id="CHEBI:15377"/>
        <dbReference type="ChEBI" id="CHEBI:15378"/>
        <dbReference type="ChEBI" id="CHEBI:28938"/>
        <dbReference type="ChEBI" id="CHEBI:58453"/>
        <dbReference type="ChEBI" id="CHEBI:58614"/>
        <dbReference type="EC" id="3.5.4.26"/>
    </reaction>
</comment>
<evidence type="ECO:0000256" key="17">
    <source>
        <dbReference type="PIRSR" id="PIRSR006769-3"/>
    </source>
</evidence>
<comment type="catalytic activity">
    <reaction evidence="12 14">
        <text>5-amino-6-(5-phospho-D-ribitylamino)uracil + NADP(+) = 5-amino-6-(5-phospho-D-ribosylamino)uracil + NADPH + H(+)</text>
        <dbReference type="Rhea" id="RHEA:17845"/>
        <dbReference type="ChEBI" id="CHEBI:15378"/>
        <dbReference type="ChEBI" id="CHEBI:57783"/>
        <dbReference type="ChEBI" id="CHEBI:58349"/>
        <dbReference type="ChEBI" id="CHEBI:58421"/>
        <dbReference type="ChEBI" id="CHEBI:58453"/>
        <dbReference type="EC" id="1.1.1.193"/>
    </reaction>
</comment>
<feature type="binding site" evidence="16">
    <location>
        <position position="213"/>
    </location>
    <ligand>
        <name>NADP(+)</name>
        <dbReference type="ChEBI" id="CHEBI:58349"/>
    </ligand>
</feature>
<feature type="binding site" evidence="16">
    <location>
        <position position="221"/>
    </location>
    <ligand>
        <name>NADP(+)</name>
        <dbReference type="ChEBI" id="CHEBI:58349"/>
    </ligand>
</feature>
<protein>
    <recommendedName>
        <fullName evidence="14">Riboflavin biosynthesis protein RibD</fullName>
    </recommendedName>
    <domain>
        <recommendedName>
            <fullName evidence="14">Diaminohydroxyphosphoribosylaminopyrimidine deaminase</fullName>
            <shortName evidence="14">DRAP deaminase</shortName>
            <ecNumber evidence="14">3.5.4.26</ecNumber>
        </recommendedName>
        <alternativeName>
            <fullName evidence="14">Riboflavin-specific deaminase</fullName>
        </alternativeName>
    </domain>
    <domain>
        <recommendedName>
            <fullName evidence="14">5-amino-6-(5-phosphoribosylamino)uracil reductase</fullName>
            <ecNumber evidence="14">1.1.1.193</ecNumber>
        </recommendedName>
        <alternativeName>
            <fullName evidence="14">HTP reductase</fullName>
        </alternativeName>
    </domain>
</protein>
<dbReference type="Pfam" id="PF00383">
    <property type="entry name" value="dCMP_cyt_deam_1"/>
    <property type="match status" value="1"/>
</dbReference>
<feature type="binding site" evidence="17">
    <location>
        <position position="102"/>
    </location>
    <ligand>
        <name>Zn(2+)</name>
        <dbReference type="ChEBI" id="CHEBI:29105"/>
        <note>catalytic</note>
    </ligand>
</feature>
<feature type="binding site" evidence="16">
    <location>
        <position position="217"/>
    </location>
    <ligand>
        <name>NADP(+)</name>
        <dbReference type="ChEBI" id="CHEBI:58349"/>
    </ligand>
</feature>
<evidence type="ECO:0000256" key="15">
    <source>
        <dbReference type="PIRSR" id="PIRSR006769-1"/>
    </source>
</evidence>
<dbReference type="PANTHER" id="PTHR38011">
    <property type="entry name" value="DIHYDROFOLATE REDUCTASE FAMILY PROTEIN (AFU_ORTHOLOGUE AFUA_8G06820)"/>
    <property type="match status" value="1"/>
</dbReference>